<organism evidence="1">
    <name type="scientific">Siphoviridae sp. ctNxi14</name>
    <dbReference type="NCBI Taxonomy" id="2825475"/>
    <lineage>
        <taxon>Viruses</taxon>
        <taxon>Duplodnaviria</taxon>
        <taxon>Heunggongvirae</taxon>
        <taxon>Uroviricota</taxon>
        <taxon>Caudoviricetes</taxon>
    </lineage>
</organism>
<sequence>MWALFFFVLCCTFVVFRFLLTRYTGHIRRDAL</sequence>
<reference evidence="1" key="1">
    <citation type="journal article" date="2021" name="Proc. Natl. Acad. Sci. U.S.A.">
        <title>A Catalog of Tens of Thousands of Viruses from Human Metagenomes Reveals Hidden Associations with Chronic Diseases.</title>
        <authorList>
            <person name="Tisza M.J."/>
            <person name="Buck C.B."/>
        </authorList>
    </citation>
    <scope>NUCLEOTIDE SEQUENCE</scope>
    <source>
        <strain evidence="1">CtNxi14</strain>
    </source>
</reference>
<dbReference type="EMBL" id="BK016266">
    <property type="protein sequence ID" value="DAG06112.1"/>
    <property type="molecule type" value="Genomic_DNA"/>
</dbReference>
<proteinExistence type="predicted"/>
<name>A0A8S5VHF8_9CAUD</name>
<protein>
    <submittedName>
        <fullName evidence="1">Uncharacterized protein</fullName>
    </submittedName>
</protein>
<evidence type="ECO:0000313" key="1">
    <source>
        <dbReference type="EMBL" id="DAG06112.1"/>
    </source>
</evidence>
<accession>A0A8S5VHF8</accession>